<keyword evidence="3" id="KW-1185">Reference proteome</keyword>
<dbReference type="PANTHER" id="PTHR43513:SF3">
    <property type="entry name" value="DIHYDROOROTATE DEHYDROGENASE B (NAD(+)), ELECTRON TRANSFER SUBUNIT-RELATED"/>
    <property type="match status" value="1"/>
</dbReference>
<sequence>MDIFKFYDTFVRFINTNDFCWQKHKIKISFEYPLIMFKIVNKEFFSENVVKLEIHAPRIAKARRAGHFVILKIGDKGERFPLTIAGADREKGTITLVVQKVGVSSRKLSALEVGDSITDLVGPLGQATHIQHKGTILACGGGVGVAPLLPIVEAYKKAGNRVITVIAARSKDLIILEDQIRSFSDELIVMTDDGSHGQKGLVTEGMEAAIAKEKIDEAIIIGPAVMMKFAALTTKKHNIPTMASLNTIMVDGTGMCGACRITVAGKTKFVCVDGPEFDAHEVDFDEMLLRLNGYKEIEKAAESNYLKTNNDSCQIPS</sequence>
<dbReference type="Gene3D" id="2.40.30.10">
    <property type="entry name" value="Translation factors"/>
    <property type="match status" value="1"/>
</dbReference>
<dbReference type="SUPFAM" id="SSF63380">
    <property type="entry name" value="Riboflavin synthase domain-like"/>
    <property type="match status" value="1"/>
</dbReference>
<dbReference type="EMBL" id="FXTB01000004">
    <property type="protein sequence ID" value="SMO64512.1"/>
    <property type="molecule type" value="Genomic_DNA"/>
</dbReference>
<evidence type="ECO:0000313" key="2">
    <source>
        <dbReference type="EMBL" id="SMO64512.1"/>
    </source>
</evidence>
<dbReference type="InterPro" id="IPR017938">
    <property type="entry name" value="Riboflavin_synthase-like_b-brl"/>
</dbReference>
<dbReference type="NCBIfam" id="NF004862">
    <property type="entry name" value="PRK06222.1"/>
    <property type="match status" value="1"/>
</dbReference>
<accession>A0A521CYL9</accession>
<dbReference type="Proteomes" id="UP000319040">
    <property type="component" value="Unassembled WGS sequence"/>
</dbReference>
<dbReference type="Pfam" id="PF10418">
    <property type="entry name" value="DHODB_Fe-S_bind"/>
    <property type="match status" value="1"/>
</dbReference>
<evidence type="ECO:0000259" key="1">
    <source>
        <dbReference type="PROSITE" id="PS51384"/>
    </source>
</evidence>
<dbReference type="SUPFAM" id="SSF52343">
    <property type="entry name" value="Ferredoxin reductase-like, C-terminal NADP-linked domain"/>
    <property type="match status" value="1"/>
</dbReference>
<dbReference type="PANTHER" id="PTHR43513">
    <property type="entry name" value="DIHYDROOROTATE DEHYDROGENASE B (NAD(+)), ELECTRON TRANSFER SUBUNIT"/>
    <property type="match status" value="1"/>
</dbReference>
<evidence type="ECO:0000313" key="3">
    <source>
        <dbReference type="Proteomes" id="UP000319040"/>
    </source>
</evidence>
<reference evidence="2 3" key="1">
    <citation type="submission" date="2017-05" db="EMBL/GenBank/DDBJ databases">
        <authorList>
            <person name="Varghese N."/>
            <person name="Submissions S."/>
        </authorList>
    </citation>
    <scope>NUCLEOTIDE SEQUENCE [LARGE SCALE GENOMIC DNA]</scope>
    <source>
        <strain evidence="2 3">DSM 27040</strain>
    </source>
</reference>
<dbReference type="PROSITE" id="PS51384">
    <property type="entry name" value="FAD_FR"/>
    <property type="match status" value="1"/>
</dbReference>
<dbReference type="InterPro" id="IPR039261">
    <property type="entry name" value="FNR_nucleotide-bd"/>
</dbReference>
<feature type="domain" description="FAD-binding FR-type" evidence="1">
    <location>
        <begin position="32"/>
        <end position="130"/>
    </location>
</feature>
<dbReference type="InterPro" id="IPR019480">
    <property type="entry name" value="Dihydroorotate_DH_Fe-S-bd"/>
</dbReference>
<organism evidence="2 3">
    <name type="scientific">Saccharicrinis carchari</name>
    <dbReference type="NCBI Taxonomy" id="1168039"/>
    <lineage>
        <taxon>Bacteria</taxon>
        <taxon>Pseudomonadati</taxon>
        <taxon>Bacteroidota</taxon>
        <taxon>Bacteroidia</taxon>
        <taxon>Marinilabiliales</taxon>
        <taxon>Marinilabiliaceae</taxon>
        <taxon>Saccharicrinis</taxon>
    </lineage>
</organism>
<dbReference type="Gene3D" id="3.40.50.80">
    <property type="entry name" value="Nucleotide-binding domain of ferredoxin-NADP reductase (FNR) module"/>
    <property type="match status" value="1"/>
</dbReference>
<protein>
    <submittedName>
        <fullName evidence="2">Ferredoxin--NADP+ reductase</fullName>
    </submittedName>
</protein>
<dbReference type="InterPro" id="IPR050353">
    <property type="entry name" value="PyrK_electron_transfer"/>
</dbReference>
<dbReference type="CDD" id="cd06219">
    <property type="entry name" value="DHOD_e_trans_like1"/>
    <property type="match status" value="1"/>
</dbReference>
<dbReference type="InterPro" id="IPR017927">
    <property type="entry name" value="FAD-bd_FR_type"/>
</dbReference>
<gene>
    <name evidence="2" type="ORF">SAMN06265379_10447</name>
</gene>
<dbReference type="GO" id="GO:0016491">
    <property type="term" value="F:oxidoreductase activity"/>
    <property type="evidence" value="ECO:0007669"/>
    <property type="project" value="InterPro"/>
</dbReference>
<dbReference type="AlphaFoldDB" id="A0A521CYL9"/>
<proteinExistence type="predicted"/>
<name>A0A521CYL9_SACCC</name>